<evidence type="ECO:0000313" key="6">
    <source>
        <dbReference type="Proteomes" id="UP001597221"/>
    </source>
</evidence>
<comment type="caution">
    <text evidence="5">The sequence shown here is derived from an EMBL/GenBank/DDBJ whole genome shotgun (WGS) entry which is preliminary data.</text>
</comment>
<feature type="domain" description="HTH tetR-type" evidence="4">
    <location>
        <begin position="9"/>
        <end position="69"/>
    </location>
</feature>
<dbReference type="SUPFAM" id="SSF46689">
    <property type="entry name" value="Homeodomain-like"/>
    <property type="match status" value="1"/>
</dbReference>
<dbReference type="PROSITE" id="PS50977">
    <property type="entry name" value="HTH_TETR_2"/>
    <property type="match status" value="1"/>
</dbReference>
<evidence type="ECO:0000313" key="5">
    <source>
        <dbReference type="EMBL" id="MFD1607056.1"/>
    </source>
</evidence>
<name>A0ABW4HP04_9BACI</name>
<dbReference type="InterPro" id="IPR050624">
    <property type="entry name" value="HTH-type_Tx_Regulator"/>
</dbReference>
<organism evidence="5 6">
    <name type="scientific">Oceanobacillus luteolus</name>
    <dbReference type="NCBI Taxonomy" id="1274358"/>
    <lineage>
        <taxon>Bacteria</taxon>
        <taxon>Bacillati</taxon>
        <taxon>Bacillota</taxon>
        <taxon>Bacilli</taxon>
        <taxon>Bacillales</taxon>
        <taxon>Bacillaceae</taxon>
        <taxon>Oceanobacillus</taxon>
    </lineage>
</organism>
<evidence type="ECO:0000256" key="1">
    <source>
        <dbReference type="ARBA" id="ARBA00022491"/>
    </source>
</evidence>
<keyword evidence="6" id="KW-1185">Reference proteome</keyword>
<evidence type="ECO:0000256" key="2">
    <source>
        <dbReference type="ARBA" id="ARBA00023125"/>
    </source>
</evidence>
<dbReference type="Gene3D" id="1.10.357.10">
    <property type="entry name" value="Tetracycline Repressor, domain 2"/>
    <property type="match status" value="1"/>
</dbReference>
<dbReference type="InterPro" id="IPR001647">
    <property type="entry name" value="HTH_TetR"/>
</dbReference>
<evidence type="ECO:0000259" key="4">
    <source>
        <dbReference type="PROSITE" id="PS50977"/>
    </source>
</evidence>
<protein>
    <submittedName>
        <fullName evidence="5">TetR/AcrR family transcriptional regulator</fullName>
    </submittedName>
</protein>
<dbReference type="PRINTS" id="PR00455">
    <property type="entry name" value="HTHTETR"/>
</dbReference>
<dbReference type="RefSeq" id="WP_251511877.1">
    <property type="nucleotide sequence ID" value="NZ_JAMBON010000003.1"/>
</dbReference>
<feature type="DNA-binding region" description="H-T-H motif" evidence="3">
    <location>
        <begin position="32"/>
        <end position="51"/>
    </location>
</feature>
<accession>A0ABW4HP04</accession>
<evidence type="ECO:0000256" key="3">
    <source>
        <dbReference type="PROSITE-ProRule" id="PRU00335"/>
    </source>
</evidence>
<keyword evidence="1" id="KW-0678">Repressor</keyword>
<dbReference type="InterPro" id="IPR009057">
    <property type="entry name" value="Homeodomain-like_sf"/>
</dbReference>
<reference evidence="6" key="1">
    <citation type="journal article" date="2019" name="Int. J. Syst. Evol. Microbiol.">
        <title>The Global Catalogue of Microorganisms (GCM) 10K type strain sequencing project: providing services to taxonomists for standard genome sequencing and annotation.</title>
        <authorList>
            <consortium name="The Broad Institute Genomics Platform"/>
            <consortium name="The Broad Institute Genome Sequencing Center for Infectious Disease"/>
            <person name="Wu L."/>
            <person name="Ma J."/>
        </authorList>
    </citation>
    <scope>NUCLEOTIDE SEQUENCE [LARGE SCALE GENOMIC DNA]</scope>
    <source>
        <strain evidence="6">CGMCC 1.12376</strain>
    </source>
</reference>
<keyword evidence="2 3" id="KW-0238">DNA-binding</keyword>
<dbReference type="Pfam" id="PF00440">
    <property type="entry name" value="TetR_N"/>
    <property type="match status" value="1"/>
</dbReference>
<sequence length="194" mass="23048">MNGFERRKELKKNNILEAALSLFLKHGFHKVSIAEIAKEADVSQVTIYNYFESKDNLIQKVIIYYVNKIWNEYEQLFNSDMPFPEKVKTIIFEKALVANQINEEFFEHFMKEYIKEDNYIMEFYNEVALPRFLELFEDGKQQGYVDQSVSDEAILLYIQMFADYMRREGMEKTALPLTEDLTKLFFYGLSGKSE</sequence>
<dbReference type="PANTHER" id="PTHR43479">
    <property type="entry name" value="ACREF/ENVCD OPERON REPRESSOR-RELATED"/>
    <property type="match status" value="1"/>
</dbReference>
<gene>
    <name evidence="5" type="ORF">ACFSBH_05250</name>
</gene>
<proteinExistence type="predicted"/>
<dbReference type="EMBL" id="JBHUDE010000018">
    <property type="protein sequence ID" value="MFD1607056.1"/>
    <property type="molecule type" value="Genomic_DNA"/>
</dbReference>
<dbReference type="Proteomes" id="UP001597221">
    <property type="component" value="Unassembled WGS sequence"/>
</dbReference>
<dbReference type="PANTHER" id="PTHR43479:SF21">
    <property type="entry name" value="TRANSCRIPTIONAL REGULATOR, TETR FAMILY"/>
    <property type="match status" value="1"/>
</dbReference>